<accession>A0A369AMK1</accession>
<proteinExistence type="predicted"/>
<organism evidence="1 2">
    <name type="scientific">Anaerobacterium chartisolvens</name>
    <dbReference type="NCBI Taxonomy" id="1297424"/>
    <lineage>
        <taxon>Bacteria</taxon>
        <taxon>Bacillati</taxon>
        <taxon>Bacillota</taxon>
        <taxon>Clostridia</taxon>
        <taxon>Eubacteriales</taxon>
        <taxon>Oscillospiraceae</taxon>
        <taxon>Anaerobacterium</taxon>
    </lineage>
</organism>
<dbReference type="AlphaFoldDB" id="A0A369AMK1"/>
<dbReference type="RefSeq" id="WP_170138256.1">
    <property type="nucleotide sequence ID" value="NZ_QPJT01000041.1"/>
</dbReference>
<protein>
    <recommendedName>
        <fullName evidence="3">FtsK gamma domain-containing protein</fullName>
    </recommendedName>
</protein>
<name>A0A369AMK1_9FIRM</name>
<sequence length="126" mass="14830">MVEWWKEMGTESRGEVLEWDNGEWEVIKDDISVDPDEEDEENPEKIFRKNICDRVLAEEAGEEIRLPTVRDIKLEMNISKWAAGQILNLLKRDGWVEMIGETKNSKTVVVLSKEDAEKWLSENRYF</sequence>
<evidence type="ECO:0000313" key="1">
    <source>
        <dbReference type="EMBL" id="RCX08674.1"/>
    </source>
</evidence>
<comment type="caution">
    <text evidence="1">The sequence shown here is derived from an EMBL/GenBank/DDBJ whole genome shotgun (WGS) entry which is preliminary data.</text>
</comment>
<dbReference type="EMBL" id="QPJT01000041">
    <property type="protein sequence ID" value="RCX08674.1"/>
    <property type="molecule type" value="Genomic_DNA"/>
</dbReference>
<reference evidence="1 2" key="1">
    <citation type="submission" date="2018-07" db="EMBL/GenBank/DDBJ databases">
        <title>Genomic Encyclopedia of Type Strains, Phase IV (KMG-IV): sequencing the most valuable type-strain genomes for metagenomic binning, comparative biology and taxonomic classification.</title>
        <authorList>
            <person name="Goeker M."/>
        </authorList>
    </citation>
    <scope>NUCLEOTIDE SEQUENCE [LARGE SCALE GENOMIC DNA]</scope>
    <source>
        <strain evidence="1 2">DSM 27016</strain>
    </source>
</reference>
<evidence type="ECO:0000313" key="2">
    <source>
        <dbReference type="Proteomes" id="UP000253034"/>
    </source>
</evidence>
<dbReference type="Proteomes" id="UP000253034">
    <property type="component" value="Unassembled WGS sequence"/>
</dbReference>
<evidence type="ECO:0008006" key="3">
    <source>
        <dbReference type="Google" id="ProtNLM"/>
    </source>
</evidence>
<keyword evidence="2" id="KW-1185">Reference proteome</keyword>
<gene>
    <name evidence="1" type="ORF">DFR58_14117</name>
</gene>